<dbReference type="AlphaFoldDB" id="B9T7Y2"/>
<reference evidence="3" key="1">
    <citation type="journal article" date="2010" name="Nat. Biotechnol.">
        <title>Draft genome sequence of the oilseed species Ricinus communis.</title>
        <authorList>
            <person name="Chan A.P."/>
            <person name="Crabtree J."/>
            <person name="Zhao Q."/>
            <person name="Lorenzi H."/>
            <person name="Orvis J."/>
            <person name="Puiu D."/>
            <person name="Melake-Berhan A."/>
            <person name="Jones K.M."/>
            <person name="Redman J."/>
            <person name="Chen G."/>
            <person name="Cahoon E.B."/>
            <person name="Gedil M."/>
            <person name="Stanke M."/>
            <person name="Haas B.J."/>
            <person name="Wortman J.R."/>
            <person name="Fraser-Liggett C.M."/>
            <person name="Ravel J."/>
            <person name="Rabinowicz P.D."/>
        </authorList>
    </citation>
    <scope>NUCLEOTIDE SEQUENCE [LARGE SCALE GENOMIC DNA]</scope>
    <source>
        <strain evidence="3">cv. Hale</strain>
    </source>
</reference>
<evidence type="ECO:0000313" key="3">
    <source>
        <dbReference type="Proteomes" id="UP000008311"/>
    </source>
</evidence>
<name>B9T7Y2_RICCO</name>
<evidence type="ECO:0000313" key="2">
    <source>
        <dbReference type="EMBL" id="EEF28031.1"/>
    </source>
</evidence>
<protein>
    <recommendedName>
        <fullName evidence="4">Transposase MuDR plant domain-containing protein</fullName>
    </recommendedName>
</protein>
<sequence length="178" mass="19982">MQVIAEVVDIEGASEVQIDVEVASQLQPDDEGAGKVEPDVKGANGVDVEDGTKYDSLSEEEFDIDTEFFRQSMTFSNAVEARRSVTRYNVAKEYDLKLNPNQKFIIRAKSKYDGCPFVLFISQDGRSGSWVPNTKIKDLVADAKLEMREMRLSVSIAIRKRAKKKVLTEMEGSYVMTI</sequence>
<evidence type="ECO:0000256" key="1">
    <source>
        <dbReference type="SAM" id="MobiDB-lite"/>
    </source>
</evidence>
<organism evidence="2 3">
    <name type="scientific">Ricinus communis</name>
    <name type="common">Castor bean</name>
    <dbReference type="NCBI Taxonomy" id="3988"/>
    <lineage>
        <taxon>Eukaryota</taxon>
        <taxon>Viridiplantae</taxon>
        <taxon>Streptophyta</taxon>
        <taxon>Embryophyta</taxon>
        <taxon>Tracheophyta</taxon>
        <taxon>Spermatophyta</taxon>
        <taxon>Magnoliopsida</taxon>
        <taxon>eudicotyledons</taxon>
        <taxon>Gunneridae</taxon>
        <taxon>Pentapetalae</taxon>
        <taxon>rosids</taxon>
        <taxon>fabids</taxon>
        <taxon>Malpighiales</taxon>
        <taxon>Euphorbiaceae</taxon>
        <taxon>Acalyphoideae</taxon>
        <taxon>Acalypheae</taxon>
        <taxon>Ricinus</taxon>
    </lineage>
</organism>
<feature type="region of interest" description="Disordered" evidence="1">
    <location>
        <begin position="24"/>
        <end position="49"/>
    </location>
</feature>
<gene>
    <name evidence="2" type="ORF">RCOM_0300950</name>
</gene>
<dbReference type="Proteomes" id="UP000008311">
    <property type="component" value="Unassembled WGS sequence"/>
</dbReference>
<evidence type="ECO:0008006" key="4">
    <source>
        <dbReference type="Google" id="ProtNLM"/>
    </source>
</evidence>
<keyword evidence="3" id="KW-1185">Reference proteome</keyword>
<dbReference type="EMBL" id="EQ974874">
    <property type="protein sequence ID" value="EEF28031.1"/>
    <property type="molecule type" value="Genomic_DNA"/>
</dbReference>
<proteinExistence type="predicted"/>
<accession>B9T7Y2</accession>
<dbReference type="InParanoid" id="B9T7Y2"/>